<dbReference type="RefSeq" id="WP_258211327.1">
    <property type="nucleotide sequence ID" value="NZ_JANQBD010000001.1"/>
</dbReference>
<organism evidence="5 6">
    <name type="scientific">Paenibacillus radicis</name>
    <name type="common">ex Xue et al. 2023</name>
    <dbReference type="NCBI Taxonomy" id="2972489"/>
    <lineage>
        <taxon>Bacteria</taxon>
        <taxon>Bacillati</taxon>
        <taxon>Bacillota</taxon>
        <taxon>Bacilli</taxon>
        <taxon>Bacillales</taxon>
        <taxon>Paenibacillaceae</taxon>
        <taxon>Paenibacillus</taxon>
    </lineage>
</organism>
<gene>
    <name evidence="5" type="ORF">NV381_00700</name>
</gene>
<dbReference type="PANTHER" id="PTHR42756:SF1">
    <property type="entry name" value="TRANSCRIPTIONAL REPRESSOR OF EMRAB OPERON"/>
    <property type="match status" value="1"/>
</dbReference>
<reference evidence="5 6" key="1">
    <citation type="submission" date="2022-08" db="EMBL/GenBank/DDBJ databases">
        <title>Paenibacillus endoradicis sp. nov., Paenibacillus radicibacter sp. nov and Paenibacillus pararadicis sp. nov., three cold-adapted plant growth-promoting bacteria isolated from root of Larix gmelinii in Great Khingan.</title>
        <authorList>
            <person name="Xue H."/>
        </authorList>
    </citation>
    <scope>NUCLEOTIDE SEQUENCE [LARGE SCALE GENOMIC DNA]</scope>
    <source>
        <strain evidence="5 6">N5-1-1-5</strain>
    </source>
</reference>
<keyword evidence="3" id="KW-0804">Transcription</keyword>
<dbReference type="Proteomes" id="UP001300012">
    <property type="component" value="Unassembled WGS sequence"/>
</dbReference>
<dbReference type="SMART" id="SM00347">
    <property type="entry name" value="HTH_MARR"/>
    <property type="match status" value="1"/>
</dbReference>
<evidence type="ECO:0000256" key="3">
    <source>
        <dbReference type="ARBA" id="ARBA00023163"/>
    </source>
</evidence>
<evidence type="ECO:0000259" key="4">
    <source>
        <dbReference type="PROSITE" id="PS50995"/>
    </source>
</evidence>
<keyword evidence="6" id="KW-1185">Reference proteome</keyword>
<dbReference type="SUPFAM" id="SSF46785">
    <property type="entry name" value="Winged helix' DNA-binding domain"/>
    <property type="match status" value="1"/>
</dbReference>
<dbReference type="InterPro" id="IPR036388">
    <property type="entry name" value="WH-like_DNA-bd_sf"/>
</dbReference>
<name>A0ABT1Y951_9BACL</name>
<keyword evidence="1" id="KW-0805">Transcription regulation</keyword>
<dbReference type="PRINTS" id="PR00598">
    <property type="entry name" value="HTHMARR"/>
</dbReference>
<keyword evidence="2" id="KW-0238">DNA-binding</keyword>
<dbReference type="PANTHER" id="PTHR42756">
    <property type="entry name" value="TRANSCRIPTIONAL REGULATOR, MARR"/>
    <property type="match status" value="1"/>
</dbReference>
<sequence>MNTSQIEVELQQVFRRILRKVVVYGRYVDSRFSGSQVAALEVIQRQGPIKVTHLSESLSLSLSAVTLLCDKLIQNGYLIRDRDDEDRRVVYLNITMHGREVLENILASEKELVSQWLNGLSEPELEQFNRTFQHIVGNVQPLGTKKAEDQSCCN</sequence>
<evidence type="ECO:0000313" key="6">
    <source>
        <dbReference type="Proteomes" id="UP001300012"/>
    </source>
</evidence>
<comment type="caution">
    <text evidence="5">The sequence shown here is derived from an EMBL/GenBank/DDBJ whole genome shotgun (WGS) entry which is preliminary data.</text>
</comment>
<proteinExistence type="predicted"/>
<dbReference type="InterPro" id="IPR036390">
    <property type="entry name" value="WH_DNA-bd_sf"/>
</dbReference>
<dbReference type="Gene3D" id="1.10.10.10">
    <property type="entry name" value="Winged helix-like DNA-binding domain superfamily/Winged helix DNA-binding domain"/>
    <property type="match status" value="1"/>
</dbReference>
<evidence type="ECO:0000313" key="5">
    <source>
        <dbReference type="EMBL" id="MCR8629707.1"/>
    </source>
</evidence>
<dbReference type="Pfam" id="PF01047">
    <property type="entry name" value="MarR"/>
    <property type="match status" value="1"/>
</dbReference>
<evidence type="ECO:0000256" key="1">
    <source>
        <dbReference type="ARBA" id="ARBA00023015"/>
    </source>
</evidence>
<dbReference type="InterPro" id="IPR000835">
    <property type="entry name" value="HTH_MarR-typ"/>
</dbReference>
<accession>A0ABT1Y951</accession>
<protein>
    <submittedName>
        <fullName evidence="5">MarR family winged helix-turn-helix transcriptional regulator</fullName>
    </submittedName>
</protein>
<dbReference type="PROSITE" id="PS50995">
    <property type="entry name" value="HTH_MARR_2"/>
    <property type="match status" value="1"/>
</dbReference>
<evidence type="ECO:0000256" key="2">
    <source>
        <dbReference type="ARBA" id="ARBA00023125"/>
    </source>
</evidence>
<feature type="domain" description="HTH marR-type" evidence="4">
    <location>
        <begin position="3"/>
        <end position="137"/>
    </location>
</feature>
<dbReference type="EMBL" id="JANQBD010000001">
    <property type="protein sequence ID" value="MCR8629707.1"/>
    <property type="molecule type" value="Genomic_DNA"/>
</dbReference>